<dbReference type="WBParaSite" id="Gr19_v10_g3888.t1">
    <property type="protein sequence ID" value="Gr19_v10_g3888.t1"/>
    <property type="gene ID" value="Gr19_v10_g3888"/>
</dbReference>
<dbReference type="PROSITE" id="PS51417">
    <property type="entry name" value="ARF"/>
    <property type="match status" value="1"/>
</dbReference>
<feature type="compositionally biased region" description="Polar residues" evidence="5">
    <location>
        <begin position="189"/>
        <end position="201"/>
    </location>
</feature>
<dbReference type="PANTHER" id="PTHR45909">
    <property type="entry name" value="ADP-RIBOSYLATION FACTOR-RELATED PROTEIN 1"/>
    <property type="match status" value="1"/>
</dbReference>
<dbReference type="InterPro" id="IPR006689">
    <property type="entry name" value="Small_GTPase_ARF/SAR"/>
</dbReference>
<feature type="binding site" evidence="3">
    <location>
        <position position="78"/>
    </location>
    <ligand>
        <name>GTP</name>
        <dbReference type="ChEBI" id="CHEBI:37565"/>
    </ligand>
</feature>
<feature type="binding site" evidence="4">
    <location>
        <position position="31"/>
    </location>
    <ligand>
        <name>Mg(2+)</name>
        <dbReference type="ChEBI" id="CHEBI:18420"/>
    </ligand>
</feature>
<proteinExistence type="predicted"/>
<dbReference type="Proteomes" id="UP000887572">
    <property type="component" value="Unplaced"/>
</dbReference>
<dbReference type="GO" id="GO:0046872">
    <property type="term" value="F:metal ion binding"/>
    <property type="evidence" value="ECO:0007669"/>
    <property type="project" value="UniProtKB-KW"/>
</dbReference>
<dbReference type="SMART" id="SM00177">
    <property type="entry name" value="ARF"/>
    <property type="match status" value="1"/>
</dbReference>
<dbReference type="InterPro" id="IPR024156">
    <property type="entry name" value="Small_GTPase_ARF"/>
</dbReference>
<protein>
    <submittedName>
        <fullName evidence="7">ADP-ribosylation factor-related protein 1</fullName>
    </submittedName>
</protein>
<dbReference type="GO" id="GO:0006886">
    <property type="term" value="P:intracellular protein transport"/>
    <property type="evidence" value="ECO:0007669"/>
    <property type="project" value="TreeGrafter"/>
</dbReference>
<dbReference type="Gene3D" id="3.40.50.300">
    <property type="entry name" value="P-loop containing nucleotide triphosphate hydrolases"/>
    <property type="match status" value="1"/>
</dbReference>
<evidence type="ECO:0000313" key="7">
    <source>
        <dbReference type="WBParaSite" id="Gr19_v10_g3888.t1"/>
    </source>
</evidence>
<feature type="region of interest" description="Disordered" evidence="5">
    <location>
        <begin position="187"/>
        <end position="242"/>
    </location>
</feature>
<evidence type="ECO:0000256" key="4">
    <source>
        <dbReference type="PIRSR" id="PIRSR606689-2"/>
    </source>
</evidence>
<feature type="binding site" evidence="3">
    <location>
        <begin position="134"/>
        <end position="137"/>
    </location>
    <ligand>
        <name>GTP</name>
        <dbReference type="ChEBI" id="CHEBI:37565"/>
    </ligand>
</feature>
<dbReference type="AlphaFoldDB" id="A0A914HR70"/>
<sequence>MFSLFRGAYGEITRKDEFFVALLGLDGAGKTTYLERLKAHFDRHYCGRNLAKIGPTVGLNHVRIPLKDIVLNVWDLGGQAELRSLWGSYLAECHALVFVVDSADVQRLPEVFSALETIFAIERICQLPLMILFNKCDLDQPKNEEAAVALDGCSRDSAETLTTTTYADGNCTVPGARYFNINGSAAGGDSSTPTPNPNSLISSNTGTTTAASATGGSATACPPVIPSSSSPPPPLVSPATLCSSSGSGWQSFELDNCDERVVVVVAAGASYSNGAAGGDSTTTDDCWEQLSSSTSSSTTLDQQRRHINNNSDQNGLMERFRRQYFNNHISSRHQADVAIFSVSALQNVNVKRSVTWLTNALSSTIQRHL</sequence>
<dbReference type="GO" id="GO:0003924">
    <property type="term" value="F:GTPase activity"/>
    <property type="evidence" value="ECO:0007669"/>
    <property type="project" value="InterPro"/>
</dbReference>
<dbReference type="PANTHER" id="PTHR45909:SF1">
    <property type="entry name" value="ADP-RIBOSYLATION FACTOR-RELATED PROTEIN 1"/>
    <property type="match status" value="1"/>
</dbReference>
<dbReference type="GO" id="GO:0005794">
    <property type="term" value="C:Golgi apparatus"/>
    <property type="evidence" value="ECO:0007669"/>
    <property type="project" value="TreeGrafter"/>
</dbReference>
<evidence type="ECO:0000313" key="6">
    <source>
        <dbReference type="Proteomes" id="UP000887572"/>
    </source>
</evidence>
<feature type="compositionally biased region" description="Pro residues" evidence="5">
    <location>
        <begin position="223"/>
        <end position="236"/>
    </location>
</feature>
<organism evidence="6 7">
    <name type="scientific">Globodera rostochiensis</name>
    <name type="common">Golden nematode worm</name>
    <name type="synonym">Heterodera rostochiensis</name>
    <dbReference type="NCBI Taxonomy" id="31243"/>
    <lineage>
        <taxon>Eukaryota</taxon>
        <taxon>Metazoa</taxon>
        <taxon>Ecdysozoa</taxon>
        <taxon>Nematoda</taxon>
        <taxon>Chromadorea</taxon>
        <taxon>Rhabditida</taxon>
        <taxon>Tylenchina</taxon>
        <taxon>Tylenchomorpha</taxon>
        <taxon>Tylenchoidea</taxon>
        <taxon>Heteroderidae</taxon>
        <taxon>Heteroderinae</taxon>
        <taxon>Globodera</taxon>
    </lineage>
</organism>
<keyword evidence="6" id="KW-1185">Reference proteome</keyword>
<evidence type="ECO:0000256" key="5">
    <source>
        <dbReference type="SAM" id="MobiDB-lite"/>
    </source>
</evidence>
<feature type="region of interest" description="Disordered" evidence="5">
    <location>
        <begin position="273"/>
        <end position="313"/>
    </location>
</feature>
<dbReference type="SUPFAM" id="SSF52540">
    <property type="entry name" value="P-loop containing nucleoside triphosphate hydrolases"/>
    <property type="match status" value="1"/>
</dbReference>
<dbReference type="GO" id="GO:0034067">
    <property type="term" value="P:protein localization to Golgi apparatus"/>
    <property type="evidence" value="ECO:0007669"/>
    <property type="project" value="TreeGrafter"/>
</dbReference>
<reference evidence="7" key="1">
    <citation type="submission" date="2022-11" db="UniProtKB">
        <authorList>
            <consortium name="WormBaseParasite"/>
        </authorList>
    </citation>
    <scope>IDENTIFICATION</scope>
</reference>
<evidence type="ECO:0000256" key="2">
    <source>
        <dbReference type="ARBA" id="ARBA00023134"/>
    </source>
</evidence>
<dbReference type="Pfam" id="PF00025">
    <property type="entry name" value="Arf"/>
    <property type="match status" value="1"/>
</dbReference>
<accession>A0A914HR70</accession>
<feature type="binding site" evidence="3">
    <location>
        <begin position="24"/>
        <end position="31"/>
    </location>
    <ligand>
        <name>GTP</name>
        <dbReference type="ChEBI" id="CHEBI:37565"/>
    </ligand>
</feature>
<feature type="compositionally biased region" description="Low complexity" evidence="5">
    <location>
        <begin position="202"/>
        <end position="222"/>
    </location>
</feature>
<dbReference type="SMART" id="SM00178">
    <property type="entry name" value="SAR"/>
    <property type="match status" value="1"/>
</dbReference>
<dbReference type="InterPro" id="IPR027417">
    <property type="entry name" value="P-loop_NTPase"/>
</dbReference>
<keyword evidence="1 3" id="KW-0547">Nucleotide-binding</keyword>
<evidence type="ECO:0000256" key="1">
    <source>
        <dbReference type="ARBA" id="ARBA00022741"/>
    </source>
</evidence>
<dbReference type="GO" id="GO:0005525">
    <property type="term" value="F:GTP binding"/>
    <property type="evidence" value="ECO:0007669"/>
    <property type="project" value="UniProtKB-KW"/>
</dbReference>
<feature type="binding site" evidence="4">
    <location>
        <position position="56"/>
    </location>
    <ligand>
        <name>Mg(2+)</name>
        <dbReference type="ChEBI" id="CHEBI:18420"/>
    </ligand>
</feature>
<evidence type="ECO:0000256" key="3">
    <source>
        <dbReference type="PIRSR" id="PIRSR606689-1"/>
    </source>
</evidence>
<keyword evidence="4" id="KW-0460">Magnesium</keyword>
<keyword evidence="4" id="KW-0479">Metal-binding</keyword>
<dbReference type="PRINTS" id="PR00449">
    <property type="entry name" value="RASTRNSFRMNG"/>
</dbReference>
<keyword evidence="2 3" id="KW-0342">GTP-binding</keyword>
<dbReference type="GO" id="GO:0043001">
    <property type="term" value="P:Golgi to plasma membrane protein transport"/>
    <property type="evidence" value="ECO:0007669"/>
    <property type="project" value="TreeGrafter"/>
</dbReference>
<name>A0A914HR70_GLORO</name>